<sequence length="80" mass="9512">MIDVDNFDKWMGEPVLRKKYEDTHGITDKKEKEEETYRQVKMQAQIQMDLQKDLVKQVVDAMDERNKKKKGFFGKIFGGK</sequence>
<protein>
    <submittedName>
        <fullName evidence="1">Uncharacterized protein</fullName>
    </submittedName>
</protein>
<gene>
    <name evidence="1" type="ORF">LsR_01828</name>
</gene>
<organism evidence="1 2">
    <name type="scientific">Ligilactobacillus salivarius str. Ren</name>
    <dbReference type="NCBI Taxonomy" id="1194971"/>
    <lineage>
        <taxon>Bacteria</taxon>
        <taxon>Bacillati</taxon>
        <taxon>Bacillota</taxon>
        <taxon>Bacilli</taxon>
        <taxon>Lactobacillales</taxon>
        <taxon>Lactobacillaceae</taxon>
        <taxon>Ligilactobacillus</taxon>
    </lineage>
</organism>
<dbReference type="AlphaFoldDB" id="A0A0F7PZ25"/>
<dbReference type="Proteomes" id="UP000035027">
    <property type="component" value="Plasmid pR1"/>
</dbReference>
<evidence type="ECO:0000313" key="2">
    <source>
        <dbReference type="Proteomes" id="UP000035027"/>
    </source>
</evidence>
<dbReference type="PATRIC" id="fig|1194971.3.peg.1816"/>
<keyword evidence="1" id="KW-0614">Plasmid</keyword>
<reference evidence="1 2" key="1">
    <citation type="submission" date="2015-04" db="EMBL/GenBank/DDBJ databases">
        <title>Complete genome sequence of Lactobacillus salivarius Ren, a probiotic strain with antitumor activity.</title>
        <authorList>
            <person name="Sun E."/>
            <person name="Zhao L."/>
            <person name="Liu S."/>
            <person name="Zhang M."/>
            <person name="Guo H."/>
            <person name="Ren F."/>
        </authorList>
    </citation>
    <scope>NUCLEOTIDE SEQUENCE [LARGE SCALE GENOMIC DNA]</scope>
    <source>
        <strain evidence="1 2">Ren</strain>
        <plasmid evidence="1 2">pR1</plasmid>
    </source>
</reference>
<name>A0A0F7PZ25_9LACO</name>
<geneLocation type="plasmid" evidence="1 2">
    <name>pR1</name>
</geneLocation>
<accession>A0A0F7PZ25</accession>
<proteinExistence type="predicted"/>
<evidence type="ECO:0000313" key="1">
    <source>
        <dbReference type="EMBL" id="AKI05346.1"/>
    </source>
</evidence>
<dbReference type="RefSeq" id="WP_225355473.1">
    <property type="nucleotide sequence ID" value="NZ_CP011404.1"/>
</dbReference>
<dbReference type="EMBL" id="CP011404">
    <property type="protein sequence ID" value="AKI05346.1"/>
    <property type="molecule type" value="Genomic_DNA"/>
</dbReference>